<comment type="caution">
    <text evidence="1">The sequence shown here is derived from an EMBL/GenBank/DDBJ whole genome shotgun (WGS) entry which is preliminary data.</text>
</comment>
<dbReference type="Proteomes" id="UP000005546">
    <property type="component" value="Unassembled WGS sequence"/>
</dbReference>
<evidence type="ECO:0000313" key="1">
    <source>
        <dbReference type="EMBL" id="EGG52303.1"/>
    </source>
</evidence>
<evidence type="ECO:0000313" key="2">
    <source>
        <dbReference type="Proteomes" id="UP000005546"/>
    </source>
</evidence>
<keyword evidence="2" id="KW-1185">Reference proteome</keyword>
<dbReference type="AlphaFoldDB" id="F3QW34"/>
<dbReference type="EMBL" id="AFBR01000068">
    <property type="protein sequence ID" value="EGG52303.1"/>
    <property type="molecule type" value="Genomic_DNA"/>
</dbReference>
<protein>
    <submittedName>
        <fullName evidence="1">Conserved domain protein</fullName>
    </submittedName>
</protein>
<dbReference type="STRING" id="762982.HMPREF9442_02415"/>
<accession>F3QW34</accession>
<dbReference type="HOGENOM" id="CLU_2451932_0_0_10"/>
<name>F3QW34_9BACT</name>
<reference evidence="1 2" key="1">
    <citation type="submission" date="2011-02" db="EMBL/GenBank/DDBJ databases">
        <authorList>
            <person name="Weinstock G."/>
            <person name="Sodergren E."/>
            <person name="Clifton S."/>
            <person name="Fulton L."/>
            <person name="Fulton B."/>
            <person name="Courtney L."/>
            <person name="Fronick C."/>
            <person name="Harrison M."/>
            <person name="Strong C."/>
            <person name="Farmer C."/>
            <person name="Delahaunty K."/>
            <person name="Markovic C."/>
            <person name="Hall O."/>
            <person name="Minx P."/>
            <person name="Tomlinson C."/>
            <person name="Mitreva M."/>
            <person name="Hou S."/>
            <person name="Chen J."/>
            <person name="Wollam A."/>
            <person name="Pepin K.H."/>
            <person name="Johnson M."/>
            <person name="Bhonagiri V."/>
            <person name="Zhang X."/>
            <person name="Suruliraj S."/>
            <person name="Warren W."/>
            <person name="Chinwalla A."/>
            <person name="Mardis E.R."/>
            <person name="Wilson R.K."/>
        </authorList>
    </citation>
    <scope>NUCLEOTIDE SEQUENCE [LARGE SCALE GENOMIC DNA]</scope>
    <source>
        <strain evidence="1 2">YIT 11841</strain>
    </source>
</reference>
<sequence>MNARKYLEYIGWFYALEKRYIRLKLFPEVIRRQRDSAETTEIIIGMRSLLDLMKSGNAPMHGSLMEKEVSYLDHFWKKVFLTGMTGTIR</sequence>
<gene>
    <name evidence="1" type="ORF">HMPREF9442_02415</name>
</gene>
<organism evidence="1 2">
    <name type="scientific">Paraprevotella xylaniphila YIT 11841</name>
    <dbReference type="NCBI Taxonomy" id="762982"/>
    <lineage>
        <taxon>Bacteria</taxon>
        <taxon>Pseudomonadati</taxon>
        <taxon>Bacteroidota</taxon>
        <taxon>Bacteroidia</taxon>
        <taxon>Bacteroidales</taxon>
        <taxon>Prevotellaceae</taxon>
        <taxon>Paraprevotella</taxon>
    </lineage>
</organism>
<proteinExistence type="predicted"/>